<gene>
    <name evidence="1" type="ORF">CPter91_3914</name>
</gene>
<dbReference type="STRING" id="279113.CPter91_3914"/>
<reference evidence="1 2" key="1">
    <citation type="submission" date="2015-11" db="EMBL/GenBank/DDBJ databases">
        <title>Exploring the genomic traits of fungus-feeding bacterial genus Collimonas.</title>
        <authorList>
            <person name="Song C."/>
            <person name="Schmidt R."/>
            <person name="de Jager V."/>
            <person name="Krzyzanowska D."/>
            <person name="Jongedijk E."/>
            <person name="Cankar K."/>
            <person name="Beekwilder J."/>
            <person name="van Veen A."/>
            <person name="de Boer W."/>
            <person name="van Veen J.A."/>
            <person name="Garbeva P."/>
        </authorList>
    </citation>
    <scope>NUCLEOTIDE SEQUENCE [LARGE SCALE GENOMIC DNA]</scope>
    <source>
        <strain evidence="1 2">Ter91</strain>
    </source>
</reference>
<evidence type="ECO:0000313" key="2">
    <source>
        <dbReference type="Proteomes" id="UP000074561"/>
    </source>
</evidence>
<dbReference type="EMBL" id="CP013234">
    <property type="protein sequence ID" value="AMP06235.1"/>
    <property type="molecule type" value="Genomic_DNA"/>
</dbReference>
<accession>A0A127Q8Q3</accession>
<protein>
    <submittedName>
        <fullName evidence="1">Uncharacterized protein</fullName>
    </submittedName>
</protein>
<evidence type="ECO:0000313" key="1">
    <source>
        <dbReference type="EMBL" id="AMP06235.1"/>
    </source>
</evidence>
<sequence length="42" mass="5209">MSVLFLWLDVIGRESEWFIWRKPQKNKAKIHNLPQIRKLLIY</sequence>
<proteinExistence type="predicted"/>
<name>A0A127Q8Q3_9BURK</name>
<organism evidence="1 2">
    <name type="scientific">Collimonas pratensis</name>
    <dbReference type="NCBI Taxonomy" id="279113"/>
    <lineage>
        <taxon>Bacteria</taxon>
        <taxon>Pseudomonadati</taxon>
        <taxon>Pseudomonadota</taxon>
        <taxon>Betaproteobacteria</taxon>
        <taxon>Burkholderiales</taxon>
        <taxon>Oxalobacteraceae</taxon>
        <taxon>Collimonas</taxon>
    </lineage>
</organism>
<dbReference type="KEGG" id="cpra:CPter91_3914"/>
<dbReference type="Proteomes" id="UP000074561">
    <property type="component" value="Chromosome"/>
</dbReference>
<dbReference type="AlphaFoldDB" id="A0A127Q8Q3"/>